<keyword evidence="3" id="KW-1185">Reference proteome</keyword>
<evidence type="ECO:0000313" key="2">
    <source>
        <dbReference type="EMBL" id="OAD23059.1"/>
    </source>
</evidence>
<organism evidence="2 3">
    <name type="scientific">Candidatus Thiomargarita nelsonii</name>
    <dbReference type="NCBI Taxonomy" id="1003181"/>
    <lineage>
        <taxon>Bacteria</taxon>
        <taxon>Pseudomonadati</taxon>
        <taxon>Pseudomonadota</taxon>
        <taxon>Gammaproteobacteria</taxon>
        <taxon>Thiotrichales</taxon>
        <taxon>Thiotrichaceae</taxon>
        <taxon>Thiomargarita</taxon>
    </lineage>
</organism>
<sequence length="333" mass="37293">MMKYILGLNSVYHESSVCLVGDGKIIAYAEEERFNRIKHAKISCPDNTDILPLQSIDYCLQVAGIDGQAIDKIGFSFVPQKRLQNLGIDDYPLTGTGYGTESGEQLVQQKIVTTSEQIRDYLNHPNLSFKWLDHHLCHAVSAVAISPYHESAVMVIDGIAEFETISLSYALNGKIRSIKRFTYPNSLGFLWEKIARYLGFTKYDAGKIMGLGAYGDSERFYPAFREFIELGQGEFRIDNKVLQIRSDDFSPLENLFGLQQRTASEPVILAHANVAAGLQRITEEVILDLAEFLYHQIEPRTKNICLSGGVALNCQANSKLAQQGLFENIFIPP</sequence>
<dbReference type="EMBL" id="LUTY01000580">
    <property type="protein sequence ID" value="OAD23059.1"/>
    <property type="molecule type" value="Genomic_DNA"/>
</dbReference>
<reference evidence="2 3" key="1">
    <citation type="submission" date="2016-05" db="EMBL/GenBank/DDBJ databases">
        <title>Single-cell genome of chain-forming Candidatus Thiomargarita nelsonii and comparison to other large sulfur-oxidizing bacteria.</title>
        <authorList>
            <person name="Winkel M."/>
            <person name="Salman V."/>
            <person name="Woyke T."/>
            <person name="Schulz-Vogt H."/>
            <person name="Richter M."/>
            <person name="Flood B."/>
            <person name="Bailey J."/>
            <person name="Amann R."/>
            <person name="Mussmann M."/>
        </authorList>
    </citation>
    <scope>NUCLEOTIDE SEQUENCE [LARGE SCALE GENOMIC DNA]</scope>
    <source>
        <strain evidence="2 3">THI036</strain>
    </source>
</reference>
<keyword evidence="2" id="KW-0808">Transferase</keyword>
<dbReference type="SUPFAM" id="SSF53067">
    <property type="entry name" value="Actin-like ATPase domain"/>
    <property type="match status" value="1"/>
</dbReference>
<protein>
    <submittedName>
        <fullName evidence="2">Carbamoyltransferase family protein</fullName>
    </submittedName>
</protein>
<dbReference type="InterPro" id="IPR051338">
    <property type="entry name" value="NodU/CmcH_Carbamoyltrnsfr"/>
</dbReference>
<proteinExistence type="predicted"/>
<name>A0A176S5B4_9GAMM</name>
<dbReference type="AlphaFoldDB" id="A0A176S5B4"/>
<dbReference type="InterPro" id="IPR043129">
    <property type="entry name" value="ATPase_NBD"/>
</dbReference>
<gene>
    <name evidence="2" type="ORF">THIOM_001115</name>
</gene>
<dbReference type="PANTHER" id="PTHR34847">
    <property type="entry name" value="NODULATION PROTEIN U"/>
    <property type="match status" value="1"/>
</dbReference>
<dbReference type="InterPro" id="IPR003696">
    <property type="entry name" value="Carbtransf_dom"/>
</dbReference>
<feature type="non-terminal residue" evidence="2">
    <location>
        <position position="333"/>
    </location>
</feature>
<dbReference type="GO" id="GO:0016740">
    <property type="term" value="F:transferase activity"/>
    <property type="evidence" value="ECO:0007669"/>
    <property type="project" value="UniProtKB-KW"/>
</dbReference>
<comment type="caution">
    <text evidence="2">The sequence shown here is derived from an EMBL/GenBank/DDBJ whole genome shotgun (WGS) entry which is preliminary data.</text>
</comment>
<accession>A0A176S5B4</accession>
<evidence type="ECO:0000313" key="3">
    <source>
        <dbReference type="Proteomes" id="UP000076962"/>
    </source>
</evidence>
<dbReference type="PANTHER" id="PTHR34847:SF1">
    <property type="entry name" value="NODULATION PROTEIN U"/>
    <property type="match status" value="1"/>
</dbReference>
<feature type="domain" description="Carbamoyltransferase" evidence="1">
    <location>
        <begin position="5"/>
        <end position="333"/>
    </location>
</feature>
<dbReference type="Pfam" id="PF02543">
    <property type="entry name" value="Carbam_trans_N"/>
    <property type="match status" value="1"/>
</dbReference>
<dbReference type="Proteomes" id="UP000076962">
    <property type="component" value="Unassembled WGS sequence"/>
</dbReference>
<evidence type="ECO:0000259" key="1">
    <source>
        <dbReference type="Pfam" id="PF02543"/>
    </source>
</evidence>
<dbReference type="CDD" id="cd24098">
    <property type="entry name" value="ASKHA_NBD_TobZ_N"/>
    <property type="match status" value="1"/>
</dbReference>
<dbReference type="Gene3D" id="3.30.420.40">
    <property type="match status" value="2"/>
</dbReference>